<dbReference type="STRING" id="1513896.SAMN05660841_01235"/>
<dbReference type="InterPro" id="IPR036866">
    <property type="entry name" value="RibonucZ/Hydroxyglut_hydro"/>
</dbReference>
<proteinExistence type="predicted"/>
<evidence type="ECO:0000313" key="2">
    <source>
        <dbReference type="EMBL" id="SKB56033.1"/>
    </source>
</evidence>
<dbReference type="RefSeq" id="WP_079642164.1">
    <property type="nucleotide sequence ID" value="NZ_FUZF01000003.1"/>
</dbReference>
<dbReference type="OrthoDB" id="9789133at2"/>
<dbReference type="CDD" id="cd06262">
    <property type="entry name" value="metallo-hydrolase-like_MBL-fold"/>
    <property type="match status" value="1"/>
</dbReference>
<dbReference type="InterPro" id="IPR050114">
    <property type="entry name" value="UPF0173_UPF0282_UlaG_hydrolase"/>
</dbReference>
<reference evidence="3" key="1">
    <citation type="submission" date="2017-02" db="EMBL/GenBank/DDBJ databases">
        <authorList>
            <person name="Varghese N."/>
            <person name="Submissions S."/>
        </authorList>
    </citation>
    <scope>NUCLEOTIDE SEQUENCE [LARGE SCALE GENOMIC DNA]</scope>
    <source>
        <strain evidence="3">DSM 24091</strain>
    </source>
</reference>
<accession>A0A1T5C9I2</accession>
<dbReference type="InterPro" id="IPR001279">
    <property type="entry name" value="Metallo-B-lactamas"/>
</dbReference>
<protein>
    <submittedName>
        <fullName evidence="2">L-ascorbate metabolism protein UlaG, beta-lactamase superfamily</fullName>
    </submittedName>
</protein>
<dbReference type="Proteomes" id="UP000190150">
    <property type="component" value="Unassembled WGS sequence"/>
</dbReference>
<dbReference type="Pfam" id="PF12706">
    <property type="entry name" value="Lactamase_B_2"/>
    <property type="match status" value="1"/>
</dbReference>
<keyword evidence="3" id="KW-1185">Reference proteome</keyword>
<dbReference type="SMART" id="SM00849">
    <property type="entry name" value="Lactamase_B"/>
    <property type="match status" value="1"/>
</dbReference>
<dbReference type="PANTHER" id="PTHR43546">
    <property type="entry name" value="UPF0173 METAL-DEPENDENT HYDROLASE MJ1163-RELATED"/>
    <property type="match status" value="1"/>
</dbReference>
<feature type="domain" description="Metallo-beta-lactamase" evidence="1">
    <location>
        <begin position="12"/>
        <end position="196"/>
    </location>
</feature>
<dbReference type="PANTHER" id="PTHR43546:SF3">
    <property type="entry name" value="UPF0173 METAL-DEPENDENT HYDROLASE MJ1163"/>
    <property type="match status" value="1"/>
</dbReference>
<dbReference type="NCBIfam" id="NF001911">
    <property type="entry name" value="PRK00685.1"/>
    <property type="match status" value="1"/>
</dbReference>
<dbReference type="Gene3D" id="3.60.15.10">
    <property type="entry name" value="Ribonuclease Z/Hydroxyacylglutathione hydrolase-like"/>
    <property type="match status" value="1"/>
</dbReference>
<evidence type="ECO:0000259" key="1">
    <source>
        <dbReference type="SMART" id="SM00849"/>
    </source>
</evidence>
<dbReference type="EMBL" id="FUZF01000003">
    <property type="protein sequence ID" value="SKB56033.1"/>
    <property type="molecule type" value="Genomic_DNA"/>
</dbReference>
<dbReference type="SUPFAM" id="SSF56281">
    <property type="entry name" value="Metallo-hydrolase/oxidoreductase"/>
    <property type="match status" value="1"/>
</dbReference>
<gene>
    <name evidence="2" type="ORF">SAMN05660841_01235</name>
</gene>
<organism evidence="2 3">
    <name type="scientific">Sphingobacterium nematocida</name>
    <dbReference type="NCBI Taxonomy" id="1513896"/>
    <lineage>
        <taxon>Bacteria</taxon>
        <taxon>Pseudomonadati</taxon>
        <taxon>Bacteroidota</taxon>
        <taxon>Sphingobacteriia</taxon>
        <taxon>Sphingobacteriales</taxon>
        <taxon>Sphingobacteriaceae</taxon>
        <taxon>Sphingobacterium</taxon>
    </lineage>
</organism>
<dbReference type="AlphaFoldDB" id="A0A1T5C9I2"/>
<name>A0A1T5C9I2_9SPHI</name>
<sequence length="232" mass="25411">MSNNSVSARYLGQSCVEFDFNGTKVLLDPFVSFNPLAKDVDVNQLHPSYIFLSHGHQDHVADMFEIQKNSGASVAAIVETAAWVRRQGVSEDKVIEFNFGGTLSLPFGKVKMVYALHTNSTPDGEYAGVPCGFVFFVADKKIYFAGDTALTLEMKLLDDLGLDWAFLPIGGHYTMDMYDAVKAAKFINCNQIVGVHYDTFPPISIDAEEAKSVFSKEGVVLHLPAVGESITL</sequence>
<evidence type="ECO:0000313" key="3">
    <source>
        <dbReference type="Proteomes" id="UP000190150"/>
    </source>
</evidence>